<gene>
    <name evidence="2" type="ORF">D8S82_14625</name>
</gene>
<accession>A0A544W0M9</accession>
<reference evidence="2 3" key="1">
    <citation type="submission" date="2018-10" db="EMBL/GenBank/DDBJ databases">
        <title>Draft genome of Mycobacterium hodleri strain B.</title>
        <authorList>
            <person name="Amande T.J."/>
            <person name="Mcgenity T.J."/>
        </authorList>
    </citation>
    <scope>NUCLEOTIDE SEQUENCE [LARGE SCALE GENOMIC DNA]</scope>
    <source>
        <strain evidence="2 3">B</strain>
    </source>
</reference>
<comment type="caution">
    <text evidence="2">The sequence shown here is derived from an EMBL/GenBank/DDBJ whole genome shotgun (WGS) entry which is preliminary data.</text>
</comment>
<organism evidence="2 3">
    <name type="scientific">Mycolicibacterium hodleri</name>
    <dbReference type="NCBI Taxonomy" id="49897"/>
    <lineage>
        <taxon>Bacteria</taxon>
        <taxon>Bacillati</taxon>
        <taxon>Actinomycetota</taxon>
        <taxon>Actinomycetes</taxon>
        <taxon>Mycobacteriales</taxon>
        <taxon>Mycobacteriaceae</taxon>
        <taxon>Mycolicibacterium</taxon>
    </lineage>
</organism>
<feature type="transmembrane region" description="Helical" evidence="1">
    <location>
        <begin position="65"/>
        <end position="86"/>
    </location>
</feature>
<feature type="transmembrane region" description="Helical" evidence="1">
    <location>
        <begin position="21"/>
        <end position="45"/>
    </location>
</feature>
<evidence type="ECO:0000313" key="3">
    <source>
        <dbReference type="Proteomes" id="UP000315759"/>
    </source>
</evidence>
<protein>
    <submittedName>
        <fullName evidence="2">Uncharacterized protein</fullName>
    </submittedName>
</protein>
<dbReference type="Proteomes" id="UP000315759">
    <property type="component" value="Unassembled WGS sequence"/>
</dbReference>
<name>A0A544W0M9_9MYCO</name>
<dbReference type="RefSeq" id="WP_142552787.1">
    <property type="nucleotide sequence ID" value="NZ_VIFX01000017.1"/>
</dbReference>
<evidence type="ECO:0000256" key="1">
    <source>
        <dbReference type="SAM" id="Phobius"/>
    </source>
</evidence>
<keyword evidence="1" id="KW-1133">Transmembrane helix</keyword>
<sequence length="124" mass="12761">MSEGPPAAPPPPPRGLRIADVATFGVLLLAQAAGVFALVISTVALPMSIDDCAYQTCGDEKWIGYAQWLVLGSMAPAGLFSGLGLIQLARSRVGSWLALIGVIGQWSLIFGAWALAARAGPLTG</sequence>
<dbReference type="EMBL" id="VIFX01000017">
    <property type="protein sequence ID" value="TQR85794.1"/>
    <property type="molecule type" value="Genomic_DNA"/>
</dbReference>
<keyword evidence="1" id="KW-0812">Transmembrane</keyword>
<keyword evidence="1" id="KW-0472">Membrane</keyword>
<evidence type="ECO:0000313" key="2">
    <source>
        <dbReference type="EMBL" id="TQR85794.1"/>
    </source>
</evidence>
<keyword evidence="3" id="KW-1185">Reference proteome</keyword>
<feature type="transmembrane region" description="Helical" evidence="1">
    <location>
        <begin position="93"/>
        <end position="116"/>
    </location>
</feature>
<dbReference type="AlphaFoldDB" id="A0A544W0M9"/>
<proteinExistence type="predicted"/>